<proteinExistence type="predicted"/>
<gene>
    <name evidence="2" type="ORF">CEXT_733171</name>
</gene>
<keyword evidence="3" id="KW-1185">Reference proteome</keyword>
<evidence type="ECO:0000313" key="3">
    <source>
        <dbReference type="Proteomes" id="UP001054945"/>
    </source>
</evidence>
<dbReference type="AlphaFoldDB" id="A0AAV4QZI5"/>
<sequence length="75" mass="8385">MYRFVDPLSPKAICFALSDQLPRGVATSERRRSSLLKSETIRFVLISVFRSGIDQRPVRTGSSDVRSGDPESDLL</sequence>
<dbReference type="EMBL" id="BPLR01007051">
    <property type="protein sequence ID" value="GIY14236.1"/>
    <property type="molecule type" value="Genomic_DNA"/>
</dbReference>
<feature type="region of interest" description="Disordered" evidence="1">
    <location>
        <begin position="56"/>
        <end position="75"/>
    </location>
</feature>
<dbReference type="Proteomes" id="UP001054945">
    <property type="component" value="Unassembled WGS sequence"/>
</dbReference>
<evidence type="ECO:0000313" key="2">
    <source>
        <dbReference type="EMBL" id="GIY14236.1"/>
    </source>
</evidence>
<evidence type="ECO:0000256" key="1">
    <source>
        <dbReference type="SAM" id="MobiDB-lite"/>
    </source>
</evidence>
<reference evidence="2 3" key="1">
    <citation type="submission" date="2021-06" db="EMBL/GenBank/DDBJ databases">
        <title>Caerostris extrusa draft genome.</title>
        <authorList>
            <person name="Kono N."/>
            <person name="Arakawa K."/>
        </authorList>
    </citation>
    <scope>NUCLEOTIDE SEQUENCE [LARGE SCALE GENOMIC DNA]</scope>
</reference>
<organism evidence="2 3">
    <name type="scientific">Caerostris extrusa</name>
    <name type="common">Bark spider</name>
    <name type="synonym">Caerostris bankana</name>
    <dbReference type="NCBI Taxonomy" id="172846"/>
    <lineage>
        <taxon>Eukaryota</taxon>
        <taxon>Metazoa</taxon>
        <taxon>Ecdysozoa</taxon>
        <taxon>Arthropoda</taxon>
        <taxon>Chelicerata</taxon>
        <taxon>Arachnida</taxon>
        <taxon>Araneae</taxon>
        <taxon>Araneomorphae</taxon>
        <taxon>Entelegynae</taxon>
        <taxon>Araneoidea</taxon>
        <taxon>Araneidae</taxon>
        <taxon>Caerostris</taxon>
    </lineage>
</organism>
<accession>A0AAV4QZI5</accession>
<name>A0AAV4QZI5_CAEEX</name>
<protein>
    <submittedName>
        <fullName evidence="2">Uncharacterized protein</fullName>
    </submittedName>
</protein>
<comment type="caution">
    <text evidence="2">The sequence shown here is derived from an EMBL/GenBank/DDBJ whole genome shotgun (WGS) entry which is preliminary data.</text>
</comment>